<comment type="caution">
    <text evidence="3">The sequence shown here is derived from an EMBL/GenBank/DDBJ whole genome shotgun (WGS) entry which is preliminary data.</text>
</comment>
<feature type="coiled-coil region" evidence="1">
    <location>
        <begin position="248"/>
        <end position="279"/>
    </location>
</feature>
<gene>
    <name evidence="3" type="ORF">SNEC2469_LOCUS12725</name>
</gene>
<accession>A0A812RUW8</accession>
<feature type="region of interest" description="Disordered" evidence="2">
    <location>
        <begin position="305"/>
        <end position="325"/>
    </location>
</feature>
<name>A0A812RUW8_9DINO</name>
<dbReference type="AlphaFoldDB" id="A0A812RUW8"/>
<proteinExistence type="predicted"/>
<dbReference type="EMBL" id="CAJNJA010020236">
    <property type="protein sequence ID" value="CAE7456852.1"/>
    <property type="molecule type" value="Genomic_DNA"/>
</dbReference>
<feature type="compositionally biased region" description="Polar residues" evidence="2">
    <location>
        <begin position="112"/>
        <end position="125"/>
    </location>
</feature>
<evidence type="ECO:0000256" key="2">
    <source>
        <dbReference type="SAM" id="MobiDB-lite"/>
    </source>
</evidence>
<reference evidence="3" key="1">
    <citation type="submission" date="2021-02" db="EMBL/GenBank/DDBJ databases">
        <authorList>
            <person name="Dougan E. K."/>
            <person name="Rhodes N."/>
            <person name="Thang M."/>
            <person name="Chan C."/>
        </authorList>
    </citation>
    <scope>NUCLEOTIDE SEQUENCE</scope>
</reference>
<evidence type="ECO:0000313" key="3">
    <source>
        <dbReference type="EMBL" id="CAE7456852.1"/>
    </source>
</evidence>
<feature type="region of interest" description="Disordered" evidence="2">
    <location>
        <begin position="1"/>
        <end position="63"/>
    </location>
</feature>
<organism evidence="3 4">
    <name type="scientific">Symbiodinium necroappetens</name>
    <dbReference type="NCBI Taxonomy" id="1628268"/>
    <lineage>
        <taxon>Eukaryota</taxon>
        <taxon>Sar</taxon>
        <taxon>Alveolata</taxon>
        <taxon>Dinophyceae</taxon>
        <taxon>Suessiales</taxon>
        <taxon>Symbiodiniaceae</taxon>
        <taxon>Symbiodinium</taxon>
    </lineage>
</organism>
<dbReference type="Proteomes" id="UP000601435">
    <property type="component" value="Unassembled WGS sequence"/>
</dbReference>
<sequence>MATQPDPEDTIKPDGEILKPPAAFLSDPGSKALSDPASKALSDPASKAQLSDPASQAQDAVQAPAGAEAAMEWLKAMVKAANDGGTGSQVGSLEQLLRRPETVDFTKMLQQGMTTPQPSVGSTSVPTTPAEAPTTPCHLPGCRERGRVNRSKMQDLFRQYVLAGEDWGETEIDLVAKYGKEAADSIVAQKEKDPAMWMSNPDDPENKDRCWDSTMEAEEAMVLANSNMLEISGFAHQLAANNVDEHLIQALVHAMNSQKEELREKRDAVEVAVAQAMDEESMAPRVYQLNNQNAIYREASKHVKVHLAKPKAKTKSAPAPKKKSG</sequence>
<feature type="compositionally biased region" description="Low complexity" evidence="2">
    <location>
        <begin position="126"/>
        <end position="136"/>
    </location>
</feature>
<feature type="compositionally biased region" description="Polar residues" evidence="2">
    <location>
        <begin position="48"/>
        <end position="59"/>
    </location>
</feature>
<keyword evidence="1" id="KW-0175">Coiled coil</keyword>
<keyword evidence="4" id="KW-1185">Reference proteome</keyword>
<evidence type="ECO:0000313" key="4">
    <source>
        <dbReference type="Proteomes" id="UP000601435"/>
    </source>
</evidence>
<dbReference type="OrthoDB" id="428829at2759"/>
<evidence type="ECO:0000256" key="1">
    <source>
        <dbReference type="SAM" id="Coils"/>
    </source>
</evidence>
<protein>
    <submittedName>
        <fullName evidence="3">Uncharacterized protein</fullName>
    </submittedName>
</protein>
<feature type="region of interest" description="Disordered" evidence="2">
    <location>
        <begin position="112"/>
        <end position="140"/>
    </location>
</feature>